<proteinExistence type="predicted"/>
<dbReference type="GO" id="GO:0071897">
    <property type="term" value="P:DNA biosynthetic process"/>
    <property type="evidence" value="ECO:0007669"/>
    <property type="project" value="UniProtKB-ARBA"/>
</dbReference>
<dbReference type="Proteomes" id="UP000499080">
    <property type="component" value="Unassembled WGS sequence"/>
</dbReference>
<dbReference type="SUPFAM" id="SSF56672">
    <property type="entry name" value="DNA/RNA polymerases"/>
    <property type="match status" value="1"/>
</dbReference>
<dbReference type="AlphaFoldDB" id="A0A4Y2G1Q0"/>
<dbReference type="Gene3D" id="3.30.70.270">
    <property type="match status" value="1"/>
</dbReference>
<organism evidence="3 4">
    <name type="scientific">Araneus ventricosus</name>
    <name type="common">Orbweaver spider</name>
    <name type="synonym">Epeira ventricosa</name>
    <dbReference type="NCBI Taxonomy" id="182803"/>
    <lineage>
        <taxon>Eukaryota</taxon>
        <taxon>Metazoa</taxon>
        <taxon>Ecdysozoa</taxon>
        <taxon>Arthropoda</taxon>
        <taxon>Chelicerata</taxon>
        <taxon>Arachnida</taxon>
        <taxon>Araneae</taxon>
        <taxon>Araneomorphae</taxon>
        <taxon>Entelegynae</taxon>
        <taxon>Araneoidea</taxon>
        <taxon>Araneidae</taxon>
        <taxon>Araneus</taxon>
    </lineage>
</organism>
<dbReference type="EMBL" id="BGPR01001185">
    <property type="protein sequence ID" value="GBM47543.1"/>
    <property type="molecule type" value="Genomic_DNA"/>
</dbReference>
<feature type="domain" description="Reverse transcriptase/retrotransposon-derived protein RNase H-like" evidence="2">
    <location>
        <begin position="37"/>
        <end position="89"/>
    </location>
</feature>
<comment type="caution">
    <text evidence="3">The sequence shown here is derived from an EMBL/GenBank/DDBJ whole genome shotgun (WGS) entry which is preliminary data.</text>
</comment>
<keyword evidence="1" id="KW-0511">Multifunctional enzyme</keyword>
<protein>
    <recommendedName>
        <fullName evidence="2">Reverse transcriptase/retrotransposon-derived protein RNase H-like domain-containing protein</fullName>
    </recommendedName>
</protein>
<dbReference type="InterPro" id="IPR041577">
    <property type="entry name" value="RT_RNaseH_2"/>
</dbReference>
<evidence type="ECO:0000256" key="1">
    <source>
        <dbReference type="ARBA" id="ARBA00023268"/>
    </source>
</evidence>
<dbReference type="Pfam" id="PF17919">
    <property type="entry name" value="RT_RNaseH_2"/>
    <property type="match status" value="1"/>
</dbReference>
<name>A0A4Y2G1Q0_ARAVE</name>
<keyword evidence="4" id="KW-1185">Reference proteome</keyword>
<gene>
    <name evidence="3" type="ORF">AVEN_90256_1</name>
</gene>
<dbReference type="InterPro" id="IPR050951">
    <property type="entry name" value="Retrovirus_Pol_polyprotein"/>
</dbReference>
<sequence>MINFYHRFLKNASGTQACLHDLVKGRIKRDKTPIICTDETKEAFQACKELLKSAAMLVYPKHNTPLSLVTDASETAIGAVLQHVEGGTELLGFCPEN</sequence>
<accession>A0A4Y2G1Q0</accession>
<dbReference type="InterPro" id="IPR043502">
    <property type="entry name" value="DNA/RNA_pol_sf"/>
</dbReference>
<dbReference type="OrthoDB" id="7698356at2759"/>
<dbReference type="GO" id="GO:0003824">
    <property type="term" value="F:catalytic activity"/>
    <property type="evidence" value="ECO:0007669"/>
    <property type="project" value="UniProtKB-KW"/>
</dbReference>
<reference evidence="3 4" key="1">
    <citation type="journal article" date="2019" name="Sci. Rep.">
        <title>Orb-weaving spider Araneus ventricosus genome elucidates the spidroin gene catalogue.</title>
        <authorList>
            <person name="Kono N."/>
            <person name="Nakamura H."/>
            <person name="Ohtoshi R."/>
            <person name="Moran D.A.P."/>
            <person name="Shinohara A."/>
            <person name="Yoshida Y."/>
            <person name="Fujiwara M."/>
            <person name="Mori M."/>
            <person name="Tomita M."/>
            <person name="Arakawa K."/>
        </authorList>
    </citation>
    <scope>NUCLEOTIDE SEQUENCE [LARGE SCALE GENOMIC DNA]</scope>
</reference>
<evidence type="ECO:0000313" key="4">
    <source>
        <dbReference type="Proteomes" id="UP000499080"/>
    </source>
</evidence>
<dbReference type="PANTHER" id="PTHR37984">
    <property type="entry name" value="PROTEIN CBG26694"/>
    <property type="match status" value="1"/>
</dbReference>
<evidence type="ECO:0000313" key="3">
    <source>
        <dbReference type="EMBL" id="GBM47543.1"/>
    </source>
</evidence>
<dbReference type="PANTHER" id="PTHR37984:SF5">
    <property type="entry name" value="PROTEIN NYNRIN-LIKE"/>
    <property type="match status" value="1"/>
</dbReference>
<evidence type="ECO:0000259" key="2">
    <source>
        <dbReference type="Pfam" id="PF17919"/>
    </source>
</evidence>
<dbReference type="InterPro" id="IPR043128">
    <property type="entry name" value="Rev_trsase/Diguanyl_cyclase"/>
</dbReference>